<feature type="transmembrane region" description="Helical" evidence="1">
    <location>
        <begin position="12"/>
        <end position="31"/>
    </location>
</feature>
<comment type="caution">
    <text evidence="2">The sequence shown here is derived from an EMBL/GenBank/DDBJ whole genome shotgun (WGS) entry which is preliminary data.</text>
</comment>
<name>A0A6N7VCJ2_9FIRM</name>
<dbReference type="InterPro" id="IPR012902">
    <property type="entry name" value="N_methyl_site"/>
</dbReference>
<dbReference type="Proteomes" id="UP000441925">
    <property type="component" value="Unassembled WGS sequence"/>
</dbReference>
<dbReference type="Pfam" id="PF07963">
    <property type="entry name" value="N_methyl"/>
    <property type="match status" value="1"/>
</dbReference>
<dbReference type="InterPro" id="IPR016785">
    <property type="entry name" value="ComGD"/>
</dbReference>
<reference evidence="2 3" key="1">
    <citation type="submission" date="2019-08" db="EMBL/GenBank/DDBJ databases">
        <title>In-depth cultivation of the pig gut microbiome towards novel bacterial diversity and tailored functional studies.</title>
        <authorList>
            <person name="Wylensek D."/>
            <person name="Hitch T.C.A."/>
            <person name="Clavel T."/>
        </authorList>
    </citation>
    <scope>NUCLEOTIDE SEQUENCE [LARGE SCALE GENOMIC DNA]</scope>
    <source>
        <strain evidence="2 3">WCA-380-WT-2B</strain>
    </source>
</reference>
<evidence type="ECO:0000313" key="2">
    <source>
        <dbReference type="EMBL" id="MSS77170.1"/>
    </source>
</evidence>
<keyword evidence="1" id="KW-0472">Membrane</keyword>
<dbReference type="PIRSF" id="PIRSF021292">
    <property type="entry name" value="Competence_ComGD"/>
    <property type="match status" value="1"/>
</dbReference>
<evidence type="ECO:0000256" key="1">
    <source>
        <dbReference type="SAM" id="Phobius"/>
    </source>
</evidence>
<proteinExistence type="predicted"/>
<evidence type="ECO:0000313" key="3">
    <source>
        <dbReference type="Proteomes" id="UP000441925"/>
    </source>
</evidence>
<dbReference type="AlphaFoldDB" id="A0A6N7VCJ2"/>
<dbReference type="GO" id="GO:0030420">
    <property type="term" value="P:establishment of competence for transformation"/>
    <property type="evidence" value="ECO:0007669"/>
    <property type="project" value="InterPro"/>
</dbReference>
<dbReference type="EMBL" id="VULQ01000002">
    <property type="protein sequence ID" value="MSS77170.1"/>
    <property type="molecule type" value="Genomic_DNA"/>
</dbReference>
<dbReference type="InterPro" id="IPR045584">
    <property type="entry name" value="Pilin-like"/>
</dbReference>
<dbReference type="Gene3D" id="3.30.700.10">
    <property type="entry name" value="Glycoprotein, Type 4 Pilin"/>
    <property type="match status" value="1"/>
</dbReference>
<dbReference type="NCBIfam" id="TIGR02532">
    <property type="entry name" value="IV_pilin_GFxxxE"/>
    <property type="match status" value="1"/>
</dbReference>
<accession>A0A6N7VCJ2</accession>
<dbReference type="SUPFAM" id="SSF54523">
    <property type="entry name" value="Pili subunits"/>
    <property type="match status" value="1"/>
</dbReference>
<keyword evidence="1" id="KW-1133">Transmembrane helix</keyword>
<dbReference type="PROSITE" id="PS00409">
    <property type="entry name" value="PROKAR_NTER_METHYL"/>
    <property type="match status" value="1"/>
</dbReference>
<sequence length="142" mass="16562">MRWVMKKRGFSLVELIIVLAIISVLSSVFIIRSGIYRNIKEKNEAKTLLADLNYCREKALSSGHIYSFKAVDDTYTIKNITDINNNDDKYVKFRYLRANKTYKLKFRSNGVVVNAQTIYFSSDKRRYGYIISPIAGRIRMNE</sequence>
<protein>
    <submittedName>
        <fullName evidence="2">Type II secretion system protein</fullName>
    </submittedName>
</protein>
<gene>
    <name evidence="2" type="ORF">FYJ26_01820</name>
</gene>
<keyword evidence="3" id="KW-1185">Reference proteome</keyword>
<organism evidence="2 3">
    <name type="scientific">Anaerococcus porci</name>
    <dbReference type="NCBI Taxonomy" id="2652269"/>
    <lineage>
        <taxon>Bacteria</taxon>
        <taxon>Bacillati</taxon>
        <taxon>Bacillota</taxon>
        <taxon>Tissierellia</taxon>
        <taxon>Tissierellales</taxon>
        <taxon>Peptoniphilaceae</taxon>
        <taxon>Anaerococcus</taxon>
    </lineage>
</organism>
<keyword evidence="1" id="KW-0812">Transmembrane</keyword>